<reference evidence="2 3" key="1">
    <citation type="journal article" date="2013" name="Genome Biol.">
        <title>Comparative genomics of the core and accessory genomes of 48 Sinorhizobium strains comprising five genospecies.</title>
        <authorList>
            <person name="Sugawara M."/>
            <person name="Epstein B."/>
            <person name="Badgley B.D."/>
            <person name="Unno T."/>
            <person name="Xu L."/>
            <person name="Reese J."/>
            <person name="Gyaneshwar P."/>
            <person name="Denny R."/>
            <person name="Mudge J."/>
            <person name="Bharti A.K."/>
            <person name="Farmer A.D."/>
            <person name="May G.D."/>
            <person name="Woodward J.E."/>
            <person name="Medigue C."/>
            <person name="Vallenet D."/>
            <person name="Lajus A."/>
            <person name="Rouy Z."/>
            <person name="Martinez-Vaz B."/>
            <person name="Tiffin P."/>
            <person name="Young N.D."/>
            <person name="Sadowsky M.J."/>
        </authorList>
    </citation>
    <scope>NUCLEOTIDE SEQUENCE [LARGE SCALE GENOMIC DNA]</scope>
    <source>
        <strain evidence="2 3">USDA4894</strain>
    </source>
</reference>
<comment type="caution">
    <text evidence="2">The sequence shown here is derived from an EMBL/GenBank/DDBJ whole genome shotgun (WGS) entry which is preliminary data.</text>
</comment>
<dbReference type="OrthoDB" id="7595207at2"/>
<dbReference type="SUPFAM" id="SSF50249">
    <property type="entry name" value="Nucleic acid-binding proteins"/>
    <property type="match status" value="1"/>
</dbReference>
<dbReference type="Proteomes" id="UP000439983">
    <property type="component" value="Unassembled WGS sequence"/>
</dbReference>
<evidence type="ECO:0000313" key="3">
    <source>
        <dbReference type="Proteomes" id="UP000439983"/>
    </source>
</evidence>
<sequence>MEIQFNTWRNPMTSIEGASRVETGSRDEAVCLDASREKDTGKAVFPRIPGTSPSADRFYPISLSPEAILYSHTTIHPNPKTGLKPFVLVYADFPEGVRVFGRLELADGEKPEIGSWLRVCSRGEGADSNTAYFFTVAKGGKS</sequence>
<feature type="domain" description="ChsH2 C-terminal OB-fold" evidence="1">
    <location>
        <begin position="63"/>
        <end position="119"/>
    </location>
</feature>
<dbReference type="Pfam" id="PF01796">
    <property type="entry name" value="OB_ChsH2_C"/>
    <property type="match status" value="1"/>
</dbReference>
<accession>A0A6N7LEW9</accession>
<name>A0A6N7LEW9_SINTE</name>
<gene>
    <name evidence="2" type="ORF">GHK62_17075</name>
</gene>
<dbReference type="InterPro" id="IPR012340">
    <property type="entry name" value="NA-bd_OB-fold"/>
</dbReference>
<keyword evidence="3" id="KW-1185">Reference proteome</keyword>
<organism evidence="2 3">
    <name type="scientific">Sinorhizobium terangae</name>
    <dbReference type="NCBI Taxonomy" id="110322"/>
    <lineage>
        <taxon>Bacteria</taxon>
        <taxon>Pseudomonadati</taxon>
        <taxon>Pseudomonadota</taxon>
        <taxon>Alphaproteobacteria</taxon>
        <taxon>Hyphomicrobiales</taxon>
        <taxon>Rhizobiaceae</taxon>
        <taxon>Sinorhizobium/Ensifer group</taxon>
        <taxon>Sinorhizobium</taxon>
    </lineage>
</organism>
<proteinExistence type="predicted"/>
<evidence type="ECO:0000313" key="2">
    <source>
        <dbReference type="EMBL" id="MQX16421.1"/>
    </source>
</evidence>
<evidence type="ECO:0000259" key="1">
    <source>
        <dbReference type="Pfam" id="PF01796"/>
    </source>
</evidence>
<protein>
    <submittedName>
        <fullName evidence="2">Nucleotide-binding protein</fullName>
    </submittedName>
</protein>
<dbReference type="AlphaFoldDB" id="A0A6N7LEW9"/>
<dbReference type="EMBL" id="WITC01000061">
    <property type="protein sequence ID" value="MQX16421.1"/>
    <property type="molecule type" value="Genomic_DNA"/>
</dbReference>
<dbReference type="InterPro" id="IPR002878">
    <property type="entry name" value="ChsH2_C"/>
</dbReference>